<dbReference type="PROSITE" id="PS01124">
    <property type="entry name" value="HTH_ARAC_FAMILY_2"/>
    <property type="match status" value="1"/>
</dbReference>
<evidence type="ECO:0000256" key="2">
    <source>
        <dbReference type="ARBA" id="ARBA00023125"/>
    </source>
</evidence>
<evidence type="ECO:0000313" key="5">
    <source>
        <dbReference type="EMBL" id="SDF31650.1"/>
    </source>
</evidence>
<organism evidence="5 6">
    <name type="scientific">Pseudonocardia oroxyli</name>
    <dbReference type="NCBI Taxonomy" id="366584"/>
    <lineage>
        <taxon>Bacteria</taxon>
        <taxon>Bacillati</taxon>
        <taxon>Actinomycetota</taxon>
        <taxon>Actinomycetes</taxon>
        <taxon>Pseudonocardiales</taxon>
        <taxon>Pseudonocardiaceae</taxon>
        <taxon>Pseudonocardia</taxon>
    </lineage>
</organism>
<reference evidence="5 6" key="1">
    <citation type="submission" date="2016-10" db="EMBL/GenBank/DDBJ databases">
        <authorList>
            <person name="de Groot N.N."/>
        </authorList>
    </citation>
    <scope>NUCLEOTIDE SEQUENCE [LARGE SCALE GENOMIC DNA]</scope>
    <source>
        <strain evidence="5 6">CGMCC 4.3143</strain>
    </source>
</reference>
<dbReference type="Proteomes" id="UP000198967">
    <property type="component" value="Unassembled WGS sequence"/>
</dbReference>
<evidence type="ECO:0000313" key="6">
    <source>
        <dbReference type="Proteomes" id="UP000198967"/>
    </source>
</evidence>
<dbReference type="STRING" id="366584.SAMN05216377_104231"/>
<name>A0A1G7K3H6_PSEOR</name>
<dbReference type="Gene3D" id="1.10.10.60">
    <property type="entry name" value="Homeodomain-like"/>
    <property type="match status" value="1"/>
</dbReference>
<dbReference type="Pfam" id="PF12833">
    <property type="entry name" value="HTH_18"/>
    <property type="match status" value="1"/>
</dbReference>
<keyword evidence="3" id="KW-0804">Transcription</keyword>
<dbReference type="SUPFAM" id="SSF46689">
    <property type="entry name" value="Homeodomain-like"/>
    <property type="match status" value="1"/>
</dbReference>
<feature type="domain" description="HTH araC/xylS-type" evidence="4">
    <location>
        <begin position="164"/>
        <end position="264"/>
    </location>
</feature>
<accession>A0A1G7K3H6</accession>
<keyword evidence="1" id="KW-0805">Transcription regulation</keyword>
<dbReference type="SMART" id="SM00342">
    <property type="entry name" value="HTH_ARAC"/>
    <property type="match status" value="1"/>
</dbReference>
<evidence type="ECO:0000259" key="4">
    <source>
        <dbReference type="PROSITE" id="PS01124"/>
    </source>
</evidence>
<dbReference type="RefSeq" id="WP_093079161.1">
    <property type="nucleotide sequence ID" value="NZ_FNBE01000004.1"/>
</dbReference>
<dbReference type="PANTHER" id="PTHR46796">
    <property type="entry name" value="HTH-TYPE TRANSCRIPTIONAL ACTIVATOR RHAS-RELATED"/>
    <property type="match status" value="1"/>
</dbReference>
<dbReference type="GO" id="GO:0043565">
    <property type="term" value="F:sequence-specific DNA binding"/>
    <property type="evidence" value="ECO:0007669"/>
    <property type="project" value="InterPro"/>
</dbReference>
<dbReference type="InterPro" id="IPR050204">
    <property type="entry name" value="AraC_XylS_family_regulators"/>
</dbReference>
<evidence type="ECO:0000256" key="3">
    <source>
        <dbReference type="ARBA" id="ARBA00023163"/>
    </source>
</evidence>
<dbReference type="InterPro" id="IPR018060">
    <property type="entry name" value="HTH_AraC"/>
</dbReference>
<protein>
    <submittedName>
        <fullName evidence="5">Transcriptional regulator, AraC family</fullName>
    </submittedName>
</protein>
<dbReference type="InterPro" id="IPR009057">
    <property type="entry name" value="Homeodomain-like_sf"/>
</dbReference>
<keyword evidence="2" id="KW-0238">DNA-binding</keyword>
<evidence type="ECO:0000256" key="1">
    <source>
        <dbReference type="ARBA" id="ARBA00023015"/>
    </source>
</evidence>
<sequence length="268" mass="28726">MAEDGELVSARPAPALRPLVDLYSGYRMPAAAPGVHMGVAGGHLTFLLCLEGTVDIARMPDPDRSPGSFTSMVGGLHDAPAVITTGAAQTGLQLRLTWLGARVLLGTPASALTGDVVGLDDLIGARADRLRARLAEAPTWRSRFALLDAALSRLAADARRPDPRPEVAYAWHRLTATGGTLRIAELAEEIGWSRRHLALCFRDETGLTPKSAARVIRFERACDLLRTGRTLADTAATCGYADQPHLARDFRDLAGQTATDWLAERRSA</sequence>
<gene>
    <name evidence="5" type="ORF">SAMN05216377_104231</name>
</gene>
<dbReference type="AlphaFoldDB" id="A0A1G7K3H6"/>
<dbReference type="GO" id="GO:0003700">
    <property type="term" value="F:DNA-binding transcription factor activity"/>
    <property type="evidence" value="ECO:0007669"/>
    <property type="project" value="InterPro"/>
</dbReference>
<dbReference type="PANTHER" id="PTHR46796:SF15">
    <property type="entry name" value="BLL1074 PROTEIN"/>
    <property type="match status" value="1"/>
</dbReference>
<dbReference type="EMBL" id="FNBE01000004">
    <property type="protein sequence ID" value="SDF31650.1"/>
    <property type="molecule type" value="Genomic_DNA"/>
</dbReference>
<keyword evidence="6" id="KW-1185">Reference proteome</keyword>
<proteinExistence type="predicted"/>
<dbReference type="OrthoDB" id="2559672at2"/>